<dbReference type="InterPro" id="IPR011990">
    <property type="entry name" value="TPR-like_helical_dom_sf"/>
</dbReference>
<feature type="region of interest" description="Disordered" evidence="2">
    <location>
        <begin position="42"/>
        <end position="74"/>
    </location>
</feature>
<evidence type="ECO:0000313" key="4">
    <source>
        <dbReference type="EMBL" id="EEH57998.1"/>
    </source>
</evidence>
<gene>
    <name evidence="4" type="ORF">MICPUCDRAFT_57128</name>
</gene>
<protein>
    <submittedName>
        <fullName evidence="4">Predicted protein</fullName>
    </submittedName>
</protein>
<dbReference type="Pfam" id="PF14559">
    <property type="entry name" value="TPR_19"/>
    <property type="match status" value="1"/>
</dbReference>
<evidence type="ECO:0000256" key="2">
    <source>
        <dbReference type="SAM" id="MobiDB-lite"/>
    </source>
</evidence>
<feature type="compositionally biased region" description="Gly residues" evidence="2">
    <location>
        <begin position="332"/>
        <end position="344"/>
    </location>
</feature>
<feature type="region of interest" description="Disordered" evidence="2">
    <location>
        <begin position="99"/>
        <end position="121"/>
    </location>
</feature>
<feature type="compositionally biased region" description="Basic residues" evidence="2">
    <location>
        <begin position="348"/>
        <end position="361"/>
    </location>
</feature>
<dbReference type="Pfam" id="PF13181">
    <property type="entry name" value="TPR_8"/>
    <property type="match status" value="1"/>
</dbReference>
<dbReference type="Gene3D" id="1.25.40.10">
    <property type="entry name" value="Tetratricopeptide repeat domain"/>
    <property type="match status" value="1"/>
</dbReference>
<feature type="region of interest" description="Disordered" evidence="2">
    <location>
        <begin position="332"/>
        <end position="394"/>
    </location>
</feature>
<dbReference type="OrthoDB" id="3647at2759"/>
<feature type="chain" id="PRO_5002912032" evidence="3">
    <location>
        <begin position="22"/>
        <end position="394"/>
    </location>
</feature>
<reference evidence="4 5" key="1">
    <citation type="journal article" date="2009" name="Science">
        <title>Green evolution and dynamic adaptations revealed by genomes of the marine picoeukaryotes Micromonas.</title>
        <authorList>
            <person name="Worden A.Z."/>
            <person name="Lee J.H."/>
            <person name="Mock T."/>
            <person name="Rouze P."/>
            <person name="Simmons M.P."/>
            <person name="Aerts A.L."/>
            <person name="Allen A.E."/>
            <person name="Cuvelier M.L."/>
            <person name="Derelle E."/>
            <person name="Everett M.V."/>
            <person name="Foulon E."/>
            <person name="Grimwood J."/>
            <person name="Gundlach H."/>
            <person name="Henrissat B."/>
            <person name="Napoli C."/>
            <person name="McDonald S.M."/>
            <person name="Parker M.S."/>
            <person name="Rombauts S."/>
            <person name="Salamov A."/>
            <person name="Von Dassow P."/>
            <person name="Badger J.H."/>
            <person name="Coutinho P.M."/>
            <person name="Demir E."/>
            <person name="Dubchak I."/>
            <person name="Gentemann C."/>
            <person name="Eikrem W."/>
            <person name="Gready J.E."/>
            <person name="John U."/>
            <person name="Lanier W."/>
            <person name="Lindquist E.A."/>
            <person name="Lucas S."/>
            <person name="Mayer K.F."/>
            <person name="Moreau H."/>
            <person name="Not F."/>
            <person name="Otillar R."/>
            <person name="Panaud O."/>
            <person name="Pangilinan J."/>
            <person name="Paulsen I."/>
            <person name="Piegu B."/>
            <person name="Poliakov A."/>
            <person name="Robbens S."/>
            <person name="Schmutz J."/>
            <person name="Toulza E."/>
            <person name="Wyss T."/>
            <person name="Zelensky A."/>
            <person name="Zhou K."/>
            <person name="Armbrust E.V."/>
            <person name="Bhattacharya D."/>
            <person name="Goodenough U.W."/>
            <person name="Van de Peer Y."/>
            <person name="Grigoriev I.V."/>
        </authorList>
    </citation>
    <scope>NUCLEOTIDE SEQUENCE [LARGE SCALE GENOMIC DNA]</scope>
    <source>
        <strain evidence="4 5">CCMP1545</strain>
    </source>
</reference>
<feature type="repeat" description="TPR" evidence="1">
    <location>
        <begin position="244"/>
        <end position="277"/>
    </location>
</feature>
<dbReference type="InterPro" id="IPR019734">
    <property type="entry name" value="TPR_rpt"/>
</dbReference>
<evidence type="ECO:0000256" key="3">
    <source>
        <dbReference type="SAM" id="SignalP"/>
    </source>
</evidence>
<dbReference type="AlphaFoldDB" id="C1MQ18"/>
<dbReference type="RefSeq" id="XP_003058047.1">
    <property type="nucleotide sequence ID" value="XM_003058001.1"/>
</dbReference>
<dbReference type="GeneID" id="9683134"/>
<keyword evidence="3" id="KW-0732">Signal</keyword>
<dbReference type="PROSITE" id="PS50005">
    <property type="entry name" value="TPR"/>
    <property type="match status" value="2"/>
</dbReference>
<proteinExistence type="predicted"/>
<evidence type="ECO:0000256" key="1">
    <source>
        <dbReference type="PROSITE-ProRule" id="PRU00339"/>
    </source>
</evidence>
<dbReference type="EMBL" id="GG663738">
    <property type="protein sequence ID" value="EEH57998.1"/>
    <property type="molecule type" value="Genomic_DNA"/>
</dbReference>
<dbReference type="KEGG" id="mpp:MICPUCDRAFT_57128"/>
<sequence>MGRVAIAVALTLLCVATPTIAPWENGADAAWSLRLNGSGFVVETPHAERPPPPEQPTLHPRTVGENAPRSWDDRGGVVVKPGSWYAWEHVGVVPERARLDEHPGNGTATRRVKRAPPTSGWNDALAASAAKRKRASEPGLSVLFQQYGGVDEALRTLRAKAKAFDDERDESDDEEKSKTWDLMGNAYRVKGESDVAFDCFERALELKPNANSYLHYGGALRAAGDLEESVRLFGLGLELAPRHTLLRYNLGIVYAETGRLKEASTSLKAALSISPTFKPARELLRSVRNKMRSKWLPQDARRIIHVVSGFVLLVMAVHKVISKFHTLGVIGGTEGGNGGRGTGAHGLPRVRTKRNNNKKSSPRGVASPRSPHSVASSQGTSPRGGQGTSPRGRW</sequence>
<dbReference type="Proteomes" id="UP000001876">
    <property type="component" value="Unassembled WGS sequence"/>
</dbReference>
<name>C1MQ18_MICPC</name>
<dbReference type="STRING" id="564608.C1MQ18"/>
<dbReference type="SUPFAM" id="SSF48452">
    <property type="entry name" value="TPR-like"/>
    <property type="match status" value="1"/>
</dbReference>
<organism evidence="5">
    <name type="scientific">Micromonas pusilla (strain CCMP1545)</name>
    <name type="common">Picoplanktonic green alga</name>
    <dbReference type="NCBI Taxonomy" id="564608"/>
    <lineage>
        <taxon>Eukaryota</taxon>
        <taxon>Viridiplantae</taxon>
        <taxon>Chlorophyta</taxon>
        <taxon>Mamiellophyceae</taxon>
        <taxon>Mamiellales</taxon>
        <taxon>Mamiellaceae</taxon>
        <taxon>Micromonas</taxon>
    </lineage>
</organism>
<keyword evidence="1" id="KW-0802">TPR repeat</keyword>
<evidence type="ECO:0000313" key="5">
    <source>
        <dbReference type="Proteomes" id="UP000001876"/>
    </source>
</evidence>
<dbReference type="eggNOG" id="KOG4626">
    <property type="taxonomic scope" value="Eukaryota"/>
</dbReference>
<dbReference type="SMART" id="SM00028">
    <property type="entry name" value="TPR"/>
    <property type="match status" value="2"/>
</dbReference>
<feature type="signal peptide" evidence="3">
    <location>
        <begin position="1"/>
        <end position="21"/>
    </location>
</feature>
<feature type="repeat" description="TPR" evidence="1">
    <location>
        <begin position="177"/>
        <end position="210"/>
    </location>
</feature>
<keyword evidence="5" id="KW-1185">Reference proteome</keyword>
<accession>C1MQ18</accession>